<name>F2KQ02_ARCVS</name>
<evidence type="ECO:0000313" key="4">
    <source>
        <dbReference type="EMBL" id="AEA46509.1"/>
    </source>
</evidence>
<evidence type="ECO:0000259" key="3">
    <source>
        <dbReference type="PROSITE" id="PS51160"/>
    </source>
</evidence>
<dbReference type="AlphaFoldDB" id="F2KQ02"/>
<evidence type="ECO:0000256" key="2">
    <source>
        <dbReference type="RuleBase" id="RU004168"/>
    </source>
</evidence>
<dbReference type="PROSITE" id="PS51160">
    <property type="entry name" value="ACYLPHOSPHATASE_3"/>
    <property type="match status" value="1"/>
</dbReference>
<protein>
    <recommendedName>
        <fullName evidence="1">acylphosphatase</fullName>
        <ecNumber evidence="1">3.6.1.7</ecNumber>
    </recommendedName>
</protein>
<dbReference type="Gene3D" id="1.20.1270.70">
    <property type="entry name" value="Designed single chain three-helix bundle"/>
    <property type="match status" value="1"/>
</dbReference>
<dbReference type="OrthoDB" id="146788at2157"/>
<feature type="active site" evidence="1">
    <location>
        <position position="36"/>
    </location>
</feature>
<dbReference type="eggNOG" id="arCOG12849">
    <property type="taxonomic scope" value="Archaea"/>
</dbReference>
<dbReference type="EMBL" id="CP002588">
    <property type="protein sequence ID" value="AEA46509.1"/>
    <property type="molecule type" value="Genomic_DNA"/>
</dbReference>
<dbReference type="Gene3D" id="3.30.70.100">
    <property type="match status" value="1"/>
</dbReference>
<comment type="catalytic activity">
    <reaction evidence="1">
        <text>an acyl phosphate + H2O = a carboxylate + phosphate + H(+)</text>
        <dbReference type="Rhea" id="RHEA:14965"/>
        <dbReference type="ChEBI" id="CHEBI:15377"/>
        <dbReference type="ChEBI" id="CHEBI:15378"/>
        <dbReference type="ChEBI" id="CHEBI:29067"/>
        <dbReference type="ChEBI" id="CHEBI:43474"/>
        <dbReference type="ChEBI" id="CHEBI:59918"/>
        <dbReference type="EC" id="3.6.1.7"/>
    </reaction>
</comment>
<keyword evidence="1" id="KW-0378">Hydrolase</keyword>
<dbReference type="Proteomes" id="UP000008136">
    <property type="component" value="Chromosome"/>
</dbReference>
<dbReference type="RefSeq" id="WP_013683183.1">
    <property type="nucleotide sequence ID" value="NC_015320.1"/>
</dbReference>
<dbReference type="SUPFAM" id="SSF54975">
    <property type="entry name" value="Acylphosphatase/BLUF domain-like"/>
    <property type="match status" value="1"/>
</dbReference>
<proteinExistence type="inferred from homology"/>
<feature type="active site" evidence="1">
    <location>
        <position position="17"/>
    </location>
</feature>
<dbReference type="Pfam" id="PF00708">
    <property type="entry name" value="Acylphosphatase"/>
    <property type="match status" value="1"/>
</dbReference>
<dbReference type="KEGG" id="ave:Arcve_0477"/>
<dbReference type="STRING" id="693661.Arcve_0477"/>
<dbReference type="InterPro" id="IPR036046">
    <property type="entry name" value="Acylphosphatase-like_dom_sf"/>
</dbReference>
<feature type="domain" description="Acylphosphatase-like" evidence="3">
    <location>
        <begin position="2"/>
        <end position="99"/>
    </location>
</feature>
<sequence>MKIKIIIKGKVHGVGYRVKLINMALEYGIDRFGVFNVEIDGKQAVMVLVDASDEIVEIVKQRIEKEKPEKAVVESISFEEYRYEVPPIERSIQTFQIEHWGKAIPVLLEIRDSIREEGDKTRKELGAKIDSVGKKVDKVGEKVDSVGDRVDRVGEKVDLLRSDLKEYMESNLRRIQEEIAEIKGALKKAGIM</sequence>
<dbReference type="InterPro" id="IPR001792">
    <property type="entry name" value="Acylphosphatase-like_dom"/>
</dbReference>
<gene>
    <name evidence="4" type="ordered locus">Arcve_0477</name>
</gene>
<evidence type="ECO:0000313" key="5">
    <source>
        <dbReference type="Proteomes" id="UP000008136"/>
    </source>
</evidence>
<dbReference type="SUPFAM" id="SSF58113">
    <property type="entry name" value="Apolipoprotein A-I"/>
    <property type="match status" value="1"/>
</dbReference>
<organism evidence="4 5">
    <name type="scientific">Archaeoglobus veneficus (strain DSM 11195 / SNP6)</name>
    <dbReference type="NCBI Taxonomy" id="693661"/>
    <lineage>
        <taxon>Archaea</taxon>
        <taxon>Methanobacteriati</taxon>
        <taxon>Methanobacteriota</taxon>
        <taxon>Archaeoglobi</taxon>
        <taxon>Archaeoglobales</taxon>
        <taxon>Archaeoglobaceae</taxon>
        <taxon>Archaeoglobus</taxon>
    </lineage>
</organism>
<accession>F2KQ02</accession>
<keyword evidence="5" id="KW-1185">Reference proteome</keyword>
<dbReference type="GeneID" id="10393573"/>
<reference evidence="4 5" key="1">
    <citation type="submission" date="2011-03" db="EMBL/GenBank/DDBJ databases">
        <title>The complete genome of Archaeoglobus veneficus SNP6.</title>
        <authorList>
            <consortium name="US DOE Joint Genome Institute (JGI-PGF)"/>
            <person name="Lucas S."/>
            <person name="Copeland A."/>
            <person name="Lapidus A."/>
            <person name="Bruce D."/>
            <person name="Goodwin L."/>
            <person name="Pitluck S."/>
            <person name="Kyrpides N."/>
            <person name="Mavromatis K."/>
            <person name="Pagani I."/>
            <person name="Ivanova N."/>
            <person name="Mikhailova N."/>
            <person name="Lu M."/>
            <person name="Detter J.C."/>
            <person name="Tapia R."/>
            <person name="Han C."/>
            <person name="Land M."/>
            <person name="Hauser L."/>
            <person name="Markowitz V."/>
            <person name="Cheng J.-F."/>
            <person name="Hugenholtz P."/>
            <person name="Woyke T."/>
            <person name="Wu D."/>
            <person name="Spring S."/>
            <person name="Brambilla E."/>
            <person name="Klenk H.-P."/>
            <person name="Eisen J.A."/>
        </authorList>
    </citation>
    <scope>NUCLEOTIDE SEQUENCE [LARGE SCALE GENOMIC DNA]</scope>
    <source>
        <strain evidence="5">SNP6</strain>
    </source>
</reference>
<evidence type="ECO:0000256" key="1">
    <source>
        <dbReference type="PROSITE-ProRule" id="PRU00520"/>
    </source>
</evidence>
<dbReference type="GO" id="GO:0003998">
    <property type="term" value="F:acylphosphatase activity"/>
    <property type="evidence" value="ECO:0007669"/>
    <property type="project" value="UniProtKB-EC"/>
</dbReference>
<comment type="similarity">
    <text evidence="2">Belongs to the acylphosphatase family.</text>
</comment>
<dbReference type="HOGENOM" id="CLU_118416_0_0_2"/>
<dbReference type="EC" id="3.6.1.7" evidence="1"/>